<evidence type="ECO:0000256" key="3">
    <source>
        <dbReference type="ARBA" id="ARBA00009666"/>
    </source>
</evidence>
<feature type="region of interest" description="Disordered" evidence="12">
    <location>
        <begin position="486"/>
        <end position="515"/>
    </location>
</feature>
<dbReference type="PANTHER" id="PTHR45929">
    <property type="entry name" value="JAK PATHWAY SIGNAL TRANSDUCTION ADAPTOR MOLECULE"/>
    <property type="match status" value="1"/>
</dbReference>
<dbReference type="Gene3D" id="1.20.5.1940">
    <property type="match status" value="1"/>
</dbReference>
<keyword evidence="16" id="KW-1185">Reference proteome</keyword>
<dbReference type="Pfam" id="PF00018">
    <property type="entry name" value="SH3_1"/>
    <property type="match status" value="1"/>
</dbReference>
<dbReference type="SUPFAM" id="SSF48464">
    <property type="entry name" value="ENTH/VHS domain"/>
    <property type="match status" value="1"/>
</dbReference>
<comment type="caution">
    <text evidence="15">The sequence shown here is derived from an EMBL/GenBank/DDBJ whole genome shotgun (WGS) entry which is preliminary data.</text>
</comment>
<keyword evidence="10" id="KW-0472">Membrane</keyword>
<dbReference type="GO" id="GO:0033565">
    <property type="term" value="C:ESCRT-0 complex"/>
    <property type="evidence" value="ECO:0007669"/>
    <property type="project" value="TreeGrafter"/>
</dbReference>
<dbReference type="GO" id="GO:0035091">
    <property type="term" value="F:phosphatidylinositol binding"/>
    <property type="evidence" value="ECO:0007669"/>
    <property type="project" value="InterPro"/>
</dbReference>
<feature type="region of interest" description="Disordered" evidence="12">
    <location>
        <begin position="211"/>
        <end position="251"/>
    </location>
</feature>
<evidence type="ECO:0000256" key="6">
    <source>
        <dbReference type="ARBA" id="ARBA00022443"/>
    </source>
</evidence>
<evidence type="ECO:0000256" key="4">
    <source>
        <dbReference type="ARBA" id="ARBA00017923"/>
    </source>
</evidence>
<sequence>MFRGTPPNPYDDIILKATDEAQTSENWSLFIEICDKVMTDTTPTGPRDCIAAIQKRLQHRNANVQLFCLTLSECLVKNTNENLHKEVSSRSFMKVLSSLVIDRYTHEKVKKRILQCLKSWSDDFHGNANLGLVEETVEDLKAKGHQYEEETSPSTHPPDEILKREEEDLQRALAESEREAEWMNMAGVGNFPKSNLNTQAKVALTGYVPASSQPRYGNNPFATTTPEHPKQTPHSSNNLPGAQYPSGNNHQAPVESLARVSLQDAPVAIDSSSLHPAAGAELHSMRTKSKPAPRRVKALYDFEPNEEGELPFKEGDVIRVIDSAYKDWWKGELRGQIGILPVNYVEPIPDPSPEALVREAEAEAAVFAQAVEIDRLLQMLKNLDAKKDNLAENDELSELYQQTLTLRPKIVRLIEKYTQKKAELLQINSKFMQAKTTYDVMIEESLAKHHPGVAAEAYTQPNPNYQRLNQYGVYAQAGYGYEQVPYPGQPSRTPQPYQQPIGPVTSPGHPQYPPRDGLIPEGIDTSRYYLASDGNWYAYSPEQLAANMAATGVSQVAIPTLAVSAAQLQPHQQPQPQHQPLQQQHQLQQQPHQPLQQQPPQPLQQSHQQQPPQPLQPSHQHQQQVHQPRQQPHQSPVHQSQLASSTQSHHVPLSAPAASAALASELRANIEGAGGFSLPGVNHSHSQHPSHPPLQNSNKSPLPISTALPSQ</sequence>
<feature type="region of interest" description="Disordered" evidence="12">
    <location>
        <begin position="672"/>
        <end position="711"/>
    </location>
</feature>
<dbReference type="PROSITE" id="PS50002">
    <property type="entry name" value="SH3"/>
    <property type="match status" value="1"/>
</dbReference>
<comment type="subcellular location">
    <subcellularLocation>
        <location evidence="2">Endosome membrane</location>
        <topology evidence="2">Peripheral membrane protein</topology>
        <orientation evidence="2">Cytoplasmic side</orientation>
    </subcellularLocation>
</comment>
<evidence type="ECO:0000256" key="12">
    <source>
        <dbReference type="SAM" id="MobiDB-lite"/>
    </source>
</evidence>
<evidence type="ECO:0000313" key="15">
    <source>
        <dbReference type="EMBL" id="MBW0511895.1"/>
    </source>
</evidence>
<comment type="similarity">
    <text evidence="3">Belongs to the STAM family.</text>
</comment>
<keyword evidence="9" id="KW-0653">Protein transport</keyword>
<dbReference type="InterPro" id="IPR008942">
    <property type="entry name" value="ENTH_VHS"/>
</dbReference>
<evidence type="ECO:0000256" key="5">
    <source>
        <dbReference type="ARBA" id="ARBA00018978"/>
    </source>
</evidence>
<dbReference type="InterPro" id="IPR050670">
    <property type="entry name" value="STAM"/>
</dbReference>
<organism evidence="15 16">
    <name type="scientific">Austropuccinia psidii MF-1</name>
    <dbReference type="NCBI Taxonomy" id="1389203"/>
    <lineage>
        <taxon>Eukaryota</taxon>
        <taxon>Fungi</taxon>
        <taxon>Dikarya</taxon>
        <taxon>Basidiomycota</taxon>
        <taxon>Pucciniomycotina</taxon>
        <taxon>Pucciniomycetes</taxon>
        <taxon>Pucciniales</taxon>
        <taxon>Sphaerophragmiaceae</taxon>
        <taxon>Austropuccinia</taxon>
    </lineage>
</organism>
<evidence type="ECO:0000256" key="7">
    <source>
        <dbReference type="ARBA" id="ARBA00022448"/>
    </source>
</evidence>
<evidence type="ECO:0000256" key="2">
    <source>
        <dbReference type="ARBA" id="ARBA00004125"/>
    </source>
</evidence>
<dbReference type="InterPro" id="IPR004152">
    <property type="entry name" value="GAT_dom"/>
</dbReference>
<dbReference type="CDD" id="cd11805">
    <property type="entry name" value="SH3_GRB2_like_C"/>
    <property type="match status" value="1"/>
</dbReference>
<dbReference type="PRINTS" id="PR00452">
    <property type="entry name" value="SH3DOMAIN"/>
</dbReference>
<dbReference type="SMART" id="SM00288">
    <property type="entry name" value="VHS"/>
    <property type="match status" value="1"/>
</dbReference>
<dbReference type="OrthoDB" id="10255964at2759"/>
<evidence type="ECO:0000256" key="8">
    <source>
        <dbReference type="ARBA" id="ARBA00022753"/>
    </source>
</evidence>
<evidence type="ECO:0000256" key="10">
    <source>
        <dbReference type="ARBA" id="ARBA00023136"/>
    </source>
</evidence>
<proteinExistence type="inferred from homology"/>
<reference evidence="15" key="1">
    <citation type="submission" date="2021-03" db="EMBL/GenBank/DDBJ databases">
        <title>Draft genome sequence of rust myrtle Austropuccinia psidii MF-1, a brazilian biotype.</title>
        <authorList>
            <person name="Quecine M.C."/>
            <person name="Pachon D.M.R."/>
            <person name="Bonatelli M.L."/>
            <person name="Correr F.H."/>
            <person name="Franceschini L.M."/>
            <person name="Leite T.F."/>
            <person name="Margarido G.R.A."/>
            <person name="Almeida C.A."/>
            <person name="Ferrarezi J.A."/>
            <person name="Labate C.A."/>
        </authorList>
    </citation>
    <scope>NUCLEOTIDE SEQUENCE</scope>
    <source>
        <strain evidence="15">MF-1</strain>
    </source>
</reference>
<dbReference type="GO" id="GO:0043130">
    <property type="term" value="F:ubiquitin binding"/>
    <property type="evidence" value="ECO:0007669"/>
    <property type="project" value="InterPro"/>
</dbReference>
<dbReference type="GO" id="GO:0010008">
    <property type="term" value="C:endosome membrane"/>
    <property type="evidence" value="ECO:0007669"/>
    <property type="project" value="UniProtKB-SubCell"/>
</dbReference>
<dbReference type="Proteomes" id="UP000765509">
    <property type="component" value="Unassembled WGS sequence"/>
</dbReference>
<dbReference type="Gene3D" id="1.25.40.90">
    <property type="match status" value="1"/>
</dbReference>
<evidence type="ECO:0000259" key="13">
    <source>
        <dbReference type="PROSITE" id="PS50002"/>
    </source>
</evidence>
<name>A0A9Q3E3C7_9BASI</name>
<dbReference type="AlphaFoldDB" id="A0A9Q3E3C7"/>
<dbReference type="FunFam" id="2.30.30.40:FF:000072">
    <property type="entry name" value="Unconventional Myosin IB"/>
    <property type="match status" value="1"/>
</dbReference>
<dbReference type="InterPro" id="IPR036028">
    <property type="entry name" value="SH3-like_dom_sf"/>
</dbReference>
<comment type="function">
    <text evidence="1">Component of the ESCRT-0 complex which is the sorting receptor for ubiquitinated cargo proteins at the multivesicular body (MVB).</text>
</comment>
<dbReference type="SUPFAM" id="SSF89009">
    <property type="entry name" value="GAT-like domain"/>
    <property type="match status" value="1"/>
</dbReference>
<dbReference type="Gene3D" id="2.30.30.40">
    <property type="entry name" value="SH3 Domains"/>
    <property type="match status" value="1"/>
</dbReference>
<dbReference type="PROSITE" id="PS50330">
    <property type="entry name" value="UIM"/>
    <property type="match status" value="1"/>
</dbReference>
<gene>
    <name evidence="15" type="ORF">O181_051610</name>
</gene>
<evidence type="ECO:0000259" key="14">
    <source>
        <dbReference type="PROSITE" id="PS50179"/>
    </source>
</evidence>
<keyword evidence="6 11" id="KW-0728">SH3 domain</keyword>
<feature type="region of interest" description="Disordered" evidence="12">
    <location>
        <begin position="567"/>
        <end position="654"/>
    </location>
</feature>
<evidence type="ECO:0000256" key="9">
    <source>
        <dbReference type="ARBA" id="ARBA00022927"/>
    </source>
</evidence>
<accession>A0A9Q3E3C7</accession>
<feature type="domain" description="SH3" evidence="13">
    <location>
        <begin position="291"/>
        <end position="350"/>
    </location>
</feature>
<dbReference type="EMBL" id="AVOT02022440">
    <property type="protein sequence ID" value="MBW0511895.1"/>
    <property type="molecule type" value="Genomic_DNA"/>
</dbReference>
<dbReference type="Pfam" id="PF00790">
    <property type="entry name" value="VHS"/>
    <property type="match status" value="1"/>
</dbReference>
<keyword evidence="8" id="KW-0967">Endosome</keyword>
<feature type="region of interest" description="Disordered" evidence="12">
    <location>
        <begin position="141"/>
        <end position="161"/>
    </location>
</feature>
<dbReference type="SUPFAM" id="SSF50044">
    <property type="entry name" value="SH3-domain"/>
    <property type="match status" value="1"/>
</dbReference>
<dbReference type="InterPro" id="IPR001452">
    <property type="entry name" value="SH3_domain"/>
</dbReference>
<feature type="compositionally biased region" description="Low complexity" evidence="12">
    <location>
        <begin position="567"/>
        <end position="596"/>
    </location>
</feature>
<dbReference type="CDD" id="cd16978">
    <property type="entry name" value="VHS_HSE1"/>
    <property type="match status" value="1"/>
</dbReference>
<dbReference type="GO" id="GO:0043328">
    <property type="term" value="P:protein transport to vacuole involved in ubiquitin-dependent protein catabolic process via the multivesicular body sorting pathway"/>
    <property type="evidence" value="ECO:0007669"/>
    <property type="project" value="TreeGrafter"/>
</dbReference>
<dbReference type="SMART" id="SM00326">
    <property type="entry name" value="SH3"/>
    <property type="match status" value="1"/>
</dbReference>
<dbReference type="PANTHER" id="PTHR45929:SF3">
    <property type="entry name" value="JAK PATHWAY SIGNAL TRANSDUCTION ADAPTOR MOLECULE"/>
    <property type="match status" value="1"/>
</dbReference>
<evidence type="ECO:0000256" key="11">
    <source>
        <dbReference type="PROSITE-ProRule" id="PRU00192"/>
    </source>
</evidence>
<evidence type="ECO:0000313" key="16">
    <source>
        <dbReference type="Proteomes" id="UP000765509"/>
    </source>
</evidence>
<feature type="domain" description="VHS" evidence="14">
    <location>
        <begin position="17"/>
        <end position="148"/>
    </location>
</feature>
<dbReference type="InterPro" id="IPR003903">
    <property type="entry name" value="UIM_dom"/>
</dbReference>
<keyword evidence="7" id="KW-0813">Transport</keyword>
<evidence type="ECO:0000256" key="1">
    <source>
        <dbReference type="ARBA" id="ARBA00002654"/>
    </source>
</evidence>
<dbReference type="Pfam" id="PF03127">
    <property type="entry name" value="GAT"/>
    <property type="match status" value="1"/>
</dbReference>
<dbReference type="PRINTS" id="PR01887">
    <property type="entry name" value="SPECTRNALPHA"/>
</dbReference>
<dbReference type="PROSITE" id="PS50179">
    <property type="entry name" value="VHS"/>
    <property type="match status" value="1"/>
</dbReference>
<dbReference type="InterPro" id="IPR002014">
    <property type="entry name" value="VHS_dom"/>
</dbReference>
<feature type="compositionally biased region" description="Low complexity" evidence="12">
    <location>
        <begin position="603"/>
        <end position="642"/>
    </location>
</feature>
<protein>
    <recommendedName>
        <fullName evidence="4">Class E vacuolar protein-sorting machinery protein HSE1</fullName>
    </recommendedName>
    <alternativeName>
        <fullName evidence="5">Class E vacuolar protein-sorting machinery protein hse1</fullName>
    </alternativeName>
</protein>